<dbReference type="OrthoDB" id="9786718at2"/>
<feature type="domain" description="SnoaL-like" evidence="2">
    <location>
        <begin position="10"/>
        <end position="117"/>
    </location>
</feature>
<dbReference type="Proteomes" id="UP000032160">
    <property type="component" value="Chromosome I"/>
</dbReference>
<dbReference type="Gene3D" id="3.10.450.50">
    <property type="match status" value="1"/>
</dbReference>
<dbReference type="RefSeq" id="WP_043949502.1">
    <property type="nucleotide sequence ID" value="NZ_HG966617.1"/>
</dbReference>
<reference evidence="3 4" key="1">
    <citation type="journal article" date="2014" name="Front. Genet.">
        <title>Genome and metabolic network of "Candidatus Phaeomarinobacter ectocarpi" Ec32, a new candidate genus of Alphaproteobacteria frequently associated with brown algae.</title>
        <authorList>
            <person name="Dittami S.M."/>
            <person name="Barbeyron T."/>
            <person name="Boyen C."/>
            <person name="Cambefort J."/>
            <person name="Collet G."/>
            <person name="Delage L."/>
            <person name="Gobet A."/>
            <person name="Groisillier A."/>
            <person name="Leblanc C."/>
            <person name="Michel G."/>
            <person name="Scornet D."/>
            <person name="Siegel A."/>
            <person name="Tapia J.E."/>
            <person name="Tonon T."/>
        </authorList>
    </citation>
    <scope>NUCLEOTIDE SEQUENCE [LARGE SCALE GENOMIC DNA]</scope>
    <source>
        <strain evidence="3 4">Ec32</strain>
    </source>
</reference>
<gene>
    <name evidence="3" type="ORF">BN1012_Phect383</name>
</gene>
<dbReference type="KEGG" id="pect:BN1012_Phect383"/>
<dbReference type="PANTHER" id="PTHR34957:SF1">
    <property type="entry name" value="NUCLEAR TRANSPORT FACTOR 2 (NTF2) FAMILY PROTEIN"/>
    <property type="match status" value="1"/>
</dbReference>
<proteinExistence type="predicted"/>
<dbReference type="STRING" id="1458461.BN1012_Phect383"/>
<feature type="region of interest" description="Disordered" evidence="1">
    <location>
        <begin position="113"/>
        <end position="136"/>
    </location>
</feature>
<protein>
    <submittedName>
        <fullName evidence="3">Alternative dihydrofolate reductase 3</fullName>
    </submittedName>
</protein>
<evidence type="ECO:0000313" key="4">
    <source>
        <dbReference type="Proteomes" id="UP000032160"/>
    </source>
</evidence>
<dbReference type="HOGENOM" id="CLU_084893_3_1_5"/>
<dbReference type="PANTHER" id="PTHR34957">
    <property type="entry name" value="NUCLEAR TRANSPORT FACTOR 2 (NTF2) FAMILY PROTEIN"/>
    <property type="match status" value="1"/>
</dbReference>
<evidence type="ECO:0000259" key="2">
    <source>
        <dbReference type="Pfam" id="PF13474"/>
    </source>
</evidence>
<accession>X5MBX0</accession>
<dbReference type="AlphaFoldDB" id="X5MBX0"/>
<evidence type="ECO:0000313" key="3">
    <source>
        <dbReference type="EMBL" id="CDO58597.1"/>
    </source>
</evidence>
<keyword evidence="4" id="KW-1185">Reference proteome</keyword>
<sequence length="136" mass="14659">MSDRAALLFANDAFYQAFADSDIQAMASLWAADDAITCLHPGWAPLRGFEDVLSSFQNIFEGPAPPAITPLSADVTLHGSVGIVICYELIGSDYLIATNMFRRDEAGGGWKLIHHQAGPANEPPVQEEETKPTAIN</sequence>
<dbReference type="EMBL" id="HG966617">
    <property type="protein sequence ID" value="CDO58597.1"/>
    <property type="molecule type" value="Genomic_DNA"/>
</dbReference>
<organism evidence="3 4">
    <name type="scientific">Candidatus Phaeomarinibacter ectocarpi</name>
    <dbReference type="NCBI Taxonomy" id="1458461"/>
    <lineage>
        <taxon>Bacteria</taxon>
        <taxon>Pseudomonadati</taxon>
        <taxon>Pseudomonadota</taxon>
        <taxon>Alphaproteobacteria</taxon>
        <taxon>Hyphomicrobiales</taxon>
        <taxon>Parvibaculaceae</taxon>
        <taxon>Candidatus Phaeomarinibacter</taxon>
    </lineage>
</organism>
<dbReference type="Pfam" id="PF13474">
    <property type="entry name" value="SnoaL_3"/>
    <property type="match status" value="1"/>
</dbReference>
<name>X5MBX0_9HYPH</name>
<dbReference type="SUPFAM" id="SSF54427">
    <property type="entry name" value="NTF2-like"/>
    <property type="match status" value="1"/>
</dbReference>
<dbReference type="InterPro" id="IPR037401">
    <property type="entry name" value="SnoaL-like"/>
</dbReference>
<evidence type="ECO:0000256" key="1">
    <source>
        <dbReference type="SAM" id="MobiDB-lite"/>
    </source>
</evidence>
<dbReference type="InterPro" id="IPR032710">
    <property type="entry name" value="NTF2-like_dom_sf"/>
</dbReference>